<dbReference type="RefSeq" id="WP_207823778.1">
    <property type="nucleotide sequence ID" value="NZ_CP062006.1"/>
</dbReference>
<dbReference type="Pfam" id="PF09492">
    <property type="entry name" value="Pec_lyase"/>
    <property type="match status" value="1"/>
</dbReference>
<evidence type="ECO:0000313" key="3">
    <source>
        <dbReference type="EMBL" id="QTC87448.1"/>
    </source>
</evidence>
<feature type="region of interest" description="Disordered" evidence="1">
    <location>
        <begin position="62"/>
        <end position="87"/>
    </location>
</feature>
<dbReference type="InterPro" id="IPR012669">
    <property type="entry name" value="Pectate_lyase"/>
</dbReference>
<evidence type="ECO:0000256" key="2">
    <source>
        <dbReference type="SAM" id="SignalP"/>
    </source>
</evidence>
<feature type="signal peptide" evidence="2">
    <location>
        <begin position="1"/>
        <end position="25"/>
    </location>
</feature>
<protein>
    <submittedName>
        <fullName evidence="3">Pectate lyase</fullName>
        <ecNumber evidence="3">4.2.2.2</ecNumber>
    </submittedName>
</protein>
<sequence length="353" mass="38703">MISRPCLSALGALPLSLALAAPVIAAEAPPTWNAAVLTRAEAWYASPEARRIADNVLRHQSIEGGWPKNTPLGDPPRPDADPGLANTFDNQATTLPLAFLARVATATGDPAYVVAVQRGLDYVLAAQYPNGGWPQYYPLRGGYHDHVTFNDDAMIRVMRLLRHVASGRPPYAFIDDTRRSRAETAVRQGVDLILKTQVRQNGRLTAWCAQYDAQTLAPAWARRFEPPSLSGSESVGVVRFLMEIDHPSPQVTAAIEGALDWFRVSAIHDTRLEDYIDPEGRPDKRLAAAPGAAPLWARFYDLATNQPIYMGRDSVPHGDLAAIERERRLGYAYIGEWPAALLRSTRPTGTPVP</sequence>
<keyword evidence="4" id="KW-1185">Reference proteome</keyword>
<name>A0ABX7SJ15_9CAUL</name>
<proteinExistence type="predicted"/>
<gene>
    <name evidence="3" type="primary">pelA</name>
    <name evidence="3" type="ORF">IFE19_15360</name>
</gene>
<dbReference type="EC" id="4.2.2.2" evidence="3"/>
<accession>A0ABX7SJ15</accession>
<feature type="chain" id="PRO_5047506657" evidence="2">
    <location>
        <begin position="26"/>
        <end position="353"/>
    </location>
</feature>
<keyword evidence="3" id="KW-0456">Lyase</keyword>
<evidence type="ECO:0000313" key="4">
    <source>
        <dbReference type="Proteomes" id="UP000663942"/>
    </source>
</evidence>
<dbReference type="EMBL" id="CP062006">
    <property type="protein sequence ID" value="QTC87448.1"/>
    <property type="molecule type" value="Genomic_DNA"/>
</dbReference>
<dbReference type="SUPFAM" id="SSF81853">
    <property type="entry name" value="Family 10 polysaccharide lyase"/>
    <property type="match status" value="1"/>
</dbReference>
<dbReference type="GO" id="GO:0030570">
    <property type="term" value="F:pectate lyase activity"/>
    <property type="evidence" value="ECO:0007669"/>
    <property type="project" value="UniProtKB-EC"/>
</dbReference>
<dbReference type="NCBIfam" id="TIGR02474">
    <property type="entry name" value="pec_lyase"/>
    <property type="match status" value="1"/>
</dbReference>
<keyword evidence="2" id="KW-0732">Signal</keyword>
<dbReference type="Gene3D" id="1.50.10.20">
    <property type="match status" value="1"/>
</dbReference>
<organism evidence="3 4">
    <name type="scientific">Brevundimonas pondensis</name>
    <dbReference type="NCBI Taxonomy" id="2774189"/>
    <lineage>
        <taxon>Bacteria</taxon>
        <taxon>Pseudomonadati</taxon>
        <taxon>Pseudomonadota</taxon>
        <taxon>Alphaproteobacteria</taxon>
        <taxon>Caulobacterales</taxon>
        <taxon>Caulobacteraceae</taxon>
        <taxon>Brevundimonas</taxon>
    </lineage>
</organism>
<reference evidence="3 4" key="1">
    <citation type="submission" date="2020-09" db="EMBL/GenBank/DDBJ databases">
        <title>Brevundimonas sp. LVF1 isolated from an oligotrophic pond in Goettingen, Germany.</title>
        <authorList>
            <person name="Friedrich I."/>
            <person name="Klassen A."/>
            <person name="Neubauer H."/>
            <person name="Schneider D."/>
            <person name="Hertel R."/>
            <person name="Daniel R."/>
        </authorList>
    </citation>
    <scope>NUCLEOTIDE SEQUENCE [LARGE SCALE GENOMIC DNA]</scope>
    <source>
        <strain evidence="3 4">LVF1</strain>
    </source>
</reference>
<evidence type="ECO:0000256" key="1">
    <source>
        <dbReference type="SAM" id="MobiDB-lite"/>
    </source>
</evidence>
<dbReference type="Proteomes" id="UP000663942">
    <property type="component" value="Chromosome"/>
</dbReference>